<proteinExistence type="predicted"/>
<sequence length="143" mass="15913">EFKRIAKCIAAKSTWGILESAHEGTSSTKQSNMSDLQARELEKATEAIGEFYATLPDLSNQAFSLGEEYSSIKLVKKVLISLRERFSIKIIIIEETKGLESLLSTFEMKLEDVKCSKTKGEISIAFQLGEEMSTSQNVAIEKL</sequence>
<feature type="non-terminal residue" evidence="1">
    <location>
        <position position="1"/>
    </location>
</feature>
<dbReference type="AlphaFoldDB" id="A0A7J9A2V1"/>
<accession>A0A7J9A2V1</accession>
<dbReference type="Pfam" id="PF14223">
    <property type="entry name" value="Retrotran_gag_2"/>
    <property type="match status" value="1"/>
</dbReference>
<keyword evidence="2" id="KW-1185">Reference proteome</keyword>
<organism evidence="1 2">
    <name type="scientific">Gossypium laxum</name>
    <dbReference type="NCBI Taxonomy" id="34288"/>
    <lineage>
        <taxon>Eukaryota</taxon>
        <taxon>Viridiplantae</taxon>
        <taxon>Streptophyta</taxon>
        <taxon>Embryophyta</taxon>
        <taxon>Tracheophyta</taxon>
        <taxon>Spermatophyta</taxon>
        <taxon>Magnoliopsida</taxon>
        <taxon>eudicotyledons</taxon>
        <taxon>Gunneridae</taxon>
        <taxon>Pentapetalae</taxon>
        <taxon>rosids</taxon>
        <taxon>malvids</taxon>
        <taxon>Malvales</taxon>
        <taxon>Malvaceae</taxon>
        <taxon>Malvoideae</taxon>
        <taxon>Gossypium</taxon>
    </lineage>
</organism>
<evidence type="ECO:0000313" key="2">
    <source>
        <dbReference type="Proteomes" id="UP000593574"/>
    </source>
</evidence>
<dbReference type="EMBL" id="JABEZV010000008">
    <property type="protein sequence ID" value="MBA0718270.1"/>
    <property type="molecule type" value="Genomic_DNA"/>
</dbReference>
<dbReference type="Proteomes" id="UP000593574">
    <property type="component" value="Unassembled WGS sequence"/>
</dbReference>
<gene>
    <name evidence="1" type="ORF">Golax_006025</name>
</gene>
<evidence type="ECO:0000313" key="1">
    <source>
        <dbReference type="EMBL" id="MBA0718270.1"/>
    </source>
</evidence>
<reference evidence="1 2" key="1">
    <citation type="journal article" date="2019" name="Genome Biol. Evol.">
        <title>Insights into the evolution of the New World diploid cottons (Gossypium, subgenus Houzingenia) based on genome sequencing.</title>
        <authorList>
            <person name="Grover C.E."/>
            <person name="Arick M.A. 2nd"/>
            <person name="Thrash A."/>
            <person name="Conover J.L."/>
            <person name="Sanders W.S."/>
            <person name="Peterson D.G."/>
            <person name="Frelichowski J.E."/>
            <person name="Scheffler J.A."/>
            <person name="Scheffler B.E."/>
            <person name="Wendel J.F."/>
        </authorList>
    </citation>
    <scope>NUCLEOTIDE SEQUENCE [LARGE SCALE GENOMIC DNA]</scope>
    <source>
        <strain evidence="1">4</strain>
        <tissue evidence="1">Leaf</tissue>
    </source>
</reference>
<name>A0A7J9A2V1_9ROSI</name>
<comment type="caution">
    <text evidence="1">The sequence shown here is derived from an EMBL/GenBank/DDBJ whole genome shotgun (WGS) entry which is preliminary data.</text>
</comment>
<protein>
    <submittedName>
        <fullName evidence="1">Uncharacterized protein</fullName>
    </submittedName>
</protein>